<accession>A0A6B0YNS5</accession>
<dbReference type="SUPFAM" id="SSF51197">
    <property type="entry name" value="Clavaminate synthase-like"/>
    <property type="match status" value="1"/>
</dbReference>
<organism evidence="1">
    <name type="scientific">Caldilineaceae bacterium SB0664_bin_27</name>
    <dbReference type="NCBI Taxonomy" id="2605260"/>
    <lineage>
        <taxon>Bacteria</taxon>
        <taxon>Bacillati</taxon>
        <taxon>Chloroflexota</taxon>
        <taxon>Caldilineae</taxon>
        <taxon>Caldilineales</taxon>
        <taxon>Caldilineaceae</taxon>
    </lineage>
</organism>
<dbReference type="Gene3D" id="2.60.120.620">
    <property type="entry name" value="q2cbj1_9rhob like domain"/>
    <property type="match status" value="1"/>
</dbReference>
<dbReference type="PANTHER" id="PTHR20883">
    <property type="entry name" value="PHYTANOYL-COA DIOXYGENASE DOMAIN CONTAINING 1"/>
    <property type="match status" value="1"/>
</dbReference>
<dbReference type="AlphaFoldDB" id="A0A6B0YNS5"/>
<name>A0A6B0YNS5_9CHLR</name>
<dbReference type="GO" id="GO:0005506">
    <property type="term" value="F:iron ion binding"/>
    <property type="evidence" value="ECO:0007669"/>
    <property type="project" value="UniProtKB-ARBA"/>
</dbReference>
<keyword evidence="1" id="KW-0223">Dioxygenase</keyword>
<protein>
    <submittedName>
        <fullName evidence="1">Phytanoyl-CoA dioxygenase family protein</fullName>
    </submittedName>
</protein>
<dbReference type="Pfam" id="PF05721">
    <property type="entry name" value="PhyH"/>
    <property type="match status" value="1"/>
</dbReference>
<dbReference type="PANTHER" id="PTHR20883:SF48">
    <property type="entry name" value="ECTOINE DIOXYGENASE"/>
    <property type="match status" value="1"/>
</dbReference>
<proteinExistence type="predicted"/>
<dbReference type="EMBL" id="VXRG01000023">
    <property type="protein sequence ID" value="MXY92217.1"/>
    <property type="molecule type" value="Genomic_DNA"/>
</dbReference>
<keyword evidence="1" id="KW-0560">Oxidoreductase</keyword>
<comment type="caution">
    <text evidence="1">The sequence shown here is derived from an EMBL/GenBank/DDBJ whole genome shotgun (WGS) entry which is preliminary data.</text>
</comment>
<sequence length="265" mass="30825">MALTDEQREFFWENGYLPYHRILSDEDLTALRLRSEAIISGEVNHVPPRYIQFEAKFRDGLPADVEPLDAVRKMTQLCYFDDVFERTARKPEIVDVIDDLIGPNIKLYTDQLMMKPRFHGTVTDWHQDSMAWHQFAPQEHVSCWVALDDATVENGCMTVIPGSHKWGPIDREYKDRFLANPLLNEPVPVELPAGSCMFHHGLNFHRTGANSTPYRRRGLALHYIRSETMYLGIEDEEARLLTECEKPRGEFRFMLIRGKEYPGRV</sequence>
<gene>
    <name evidence="1" type="ORF">F4Y42_02080</name>
</gene>
<evidence type="ECO:0000313" key="1">
    <source>
        <dbReference type="EMBL" id="MXY92217.1"/>
    </source>
</evidence>
<dbReference type="GO" id="GO:0016706">
    <property type="term" value="F:2-oxoglutarate-dependent dioxygenase activity"/>
    <property type="evidence" value="ECO:0007669"/>
    <property type="project" value="UniProtKB-ARBA"/>
</dbReference>
<reference evidence="1" key="1">
    <citation type="submission" date="2019-09" db="EMBL/GenBank/DDBJ databases">
        <title>Characterisation of the sponge microbiome using genome-centric metagenomics.</title>
        <authorList>
            <person name="Engelberts J.P."/>
            <person name="Robbins S.J."/>
            <person name="De Goeij J.M."/>
            <person name="Aranda M."/>
            <person name="Bell S.C."/>
            <person name="Webster N.S."/>
        </authorList>
    </citation>
    <scope>NUCLEOTIDE SEQUENCE</scope>
    <source>
        <strain evidence="1">SB0664_bin_27</strain>
    </source>
</reference>
<dbReference type="InterPro" id="IPR008775">
    <property type="entry name" value="Phytyl_CoA_dOase-like"/>
</dbReference>